<dbReference type="AlphaFoldDB" id="A0A419V555"/>
<dbReference type="OrthoDB" id="6960201at2"/>
<gene>
    <name evidence="1" type="ORF">ATL39_1951</name>
</gene>
<evidence type="ECO:0000313" key="1">
    <source>
        <dbReference type="EMBL" id="RKD73649.1"/>
    </source>
</evidence>
<reference evidence="1 2" key="1">
    <citation type="submission" date="2018-09" db="EMBL/GenBank/DDBJ databases">
        <title>Genomic Encyclopedia of Archaeal and Bacterial Type Strains, Phase II (KMG-II): from individual species to whole genera.</title>
        <authorList>
            <person name="Goeker M."/>
        </authorList>
    </citation>
    <scope>NUCLEOTIDE SEQUENCE [LARGE SCALE GENOMIC DNA]</scope>
    <source>
        <strain evidence="1 2">DSM 17008</strain>
    </source>
</reference>
<accession>A0A419V555</accession>
<evidence type="ECO:0000313" key="2">
    <source>
        <dbReference type="Proteomes" id="UP000285120"/>
    </source>
</evidence>
<name>A0A419V555_9BACL</name>
<keyword evidence="2" id="KW-1185">Reference proteome</keyword>
<proteinExistence type="predicted"/>
<sequence length="80" mass="9310">MERGTEMIRNLLIGFKNYYRPRTNITPTTQKEDYHMYLLADSGFIESKIKKTKFSLPIYTNLMITSIGHDFLEAAESDTV</sequence>
<dbReference type="Proteomes" id="UP000285120">
    <property type="component" value="Unassembled WGS sequence"/>
</dbReference>
<comment type="caution">
    <text evidence="1">The sequence shown here is derived from an EMBL/GenBank/DDBJ whole genome shotgun (WGS) entry which is preliminary data.</text>
</comment>
<dbReference type="Pfam" id="PF10711">
    <property type="entry name" value="DUF2513"/>
    <property type="match status" value="1"/>
</dbReference>
<dbReference type="RefSeq" id="WP_120193133.1">
    <property type="nucleotide sequence ID" value="NZ_RAPK01000008.1"/>
</dbReference>
<protein>
    <submittedName>
        <fullName evidence="1">Uncharacterized protein DUF2513</fullName>
    </submittedName>
</protein>
<organism evidence="1 2">
    <name type="scientific">Sinobaca qinghaiensis</name>
    <dbReference type="NCBI Taxonomy" id="342944"/>
    <lineage>
        <taxon>Bacteria</taxon>
        <taxon>Bacillati</taxon>
        <taxon>Bacillota</taxon>
        <taxon>Bacilli</taxon>
        <taxon>Bacillales</taxon>
        <taxon>Sporolactobacillaceae</taxon>
        <taxon>Sinobaca</taxon>
    </lineage>
</organism>
<dbReference type="EMBL" id="RAPK01000008">
    <property type="protein sequence ID" value="RKD73649.1"/>
    <property type="molecule type" value="Genomic_DNA"/>
</dbReference>
<dbReference type="InterPro" id="IPR019650">
    <property type="entry name" value="DUF2513"/>
</dbReference>